<feature type="transmembrane region" description="Helical" evidence="1">
    <location>
        <begin position="30"/>
        <end position="53"/>
    </location>
</feature>
<feature type="transmembrane region" description="Helical" evidence="1">
    <location>
        <begin position="181"/>
        <end position="199"/>
    </location>
</feature>
<feature type="transmembrane region" description="Helical" evidence="1">
    <location>
        <begin position="128"/>
        <end position="146"/>
    </location>
</feature>
<dbReference type="GO" id="GO:0080120">
    <property type="term" value="P:CAAX-box protein maturation"/>
    <property type="evidence" value="ECO:0007669"/>
    <property type="project" value="UniProtKB-ARBA"/>
</dbReference>
<evidence type="ECO:0000313" key="4">
    <source>
        <dbReference type="Proteomes" id="UP000546200"/>
    </source>
</evidence>
<feature type="transmembrane region" description="Helical" evidence="1">
    <location>
        <begin position="88"/>
        <end position="107"/>
    </location>
</feature>
<feature type="transmembrane region" description="Helical" evidence="1">
    <location>
        <begin position="152"/>
        <end position="174"/>
    </location>
</feature>
<reference evidence="3 4" key="1">
    <citation type="submission" date="2020-08" db="EMBL/GenBank/DDBJ databases">
        <title>Genomic Encyclopedia of Type Strains, Phase IV (KMG-IV): sequencing the most valuable type-strain genomes for metagenomic binning, comparative biology and taxonomic classification.</title>
        <authorList>
            <person name="Goeker M."/>
        </authorList>
    </citation>
    <scope>NUCLEOTIDE SEQUENCE [LARGE SCALE GENOMIC DNA]</scope>
    <source>
        <strain evidence="3 4">DSM 100044</strain>
    </source>
</reference>
<accession>A0A7W9ETJ9</accession>
<evidence type="ECO:0000256" key="1">
    <source>
        <dbReference type="SAM" id="Phobius"/>
    </source>
</evidence>
<keyword evidence="1" id="KW-1133">Transmembrane helix</keyword>
<dbReference type="GO" id="GO:0004175">
    <property type="term" value="F:endopeptidase activity"/>
    <property type="evidence" value="ECO:0007669"/>
    <property type="project" value="UniProtKB-ARBA"/>
</dbReference>
<dbReference type="EMBL" id="JACIJK010000003">
    <property type="protein sequence ID" value="MBB5714230.1"/>
    <property type="molecule type" value="Genomic_DNA"/>
</dbReference>
<dbReference type="InterPro" id="IPR003675">
    <property type="entry name" value="Rce1/LyrA-like_dom"/>
</dbReference>
<dbReference type="AlphaFoldDB" id="A0A7W9ETJ9"/>
<keyword evidence="3" id="KW-0645">Protease</keyword>
<sequence>MPSLAVILAALLLALPWAMRRRWRWGPHPLARVAGRILVFFGLTAAAALLLAGRPEAAVRMPGEFAPAAVFAAVWTGIPFPVALPVSFLVLAMIGGGVVAGLIARVRRREPMTLGDVSGMVPRRVSDLGWGALVSVVAGVGEELYFRLALPLVLSLLGIGAIWAFVGSALLFGWAHRYQGVLGITATAVIALLLSATYLLTGQLWIATVLHVALDLNGLIVRPLVAGMIRR</sequence>
<dbReference type="Pfam" id="PF02517">
    <property type="entry name" value="Rce1-like"/>
    <property type="match status" value="1"/>
</dbReference>
<feature type="transmembrane region" description="Helical" evidence="1">
    <location>
        <begin position="205"/>
        <end position="225"/>
    </location>
</feature>
<dbReference type="GO" id="GO:0006508">
    <property type="term" value="P:proteolysis"/>
    <property type="evidence" value="ECO:0007669"/>
    <property type="project" value="UniProtKB-KW"/>
</dbReference>
<evidence type="ECO:0000259" key="2">
    <source>
        <dbReference type="Pfam" id="PF02517"/>
    </source>
</evidence>
<keyword evidence="1" id="KW-0472">Membrane</keyword>
<comment type="caution">
    <text evidence="3">The sequence shown here is derived from an EMBL/GenBank/DDBJ whole genome shotgun (WGS) entry which is preliminary data.</text>
</comment>
<organism evidence="3 4">
    <name type="scientific">Sphingomonas aerophila</name>
    <dbReference type="NCBI Taxonomy" id="1344948"/>
    <lineage>
        <taxon>Bacteria</taxon>
        <taxon>Pseudomonadati</taxon>
        <taxon>Pseudomonadota</taxon>
        <taxon>Alphaproteobacteria</taxon>
        <taxon>Sphingomonadales</taxon>
        <taxon>Sphingomonadaceae</taxon>
        <taxon>Sphingomonas</taxon>
    </lineage>
</organism>
<protein>
    <submittedName>
        <fullName evidence="3">Membrane protease YdiL (CAAX protease family)</fullName>
    </submittedName>
</protein>
<dbReference type="RefSeq" id="WP_184055379.1">
    <property type="nucleotide sequence ID" value="NZ_JACIJK010000003.1"/>
</dbReference>
<evidence type="ECO:0000313" key="3">
    <source>
        <dbReference type="EMBL" id="MBB5714230.1"/>
    </source>
</evidence>
<proteinExistence type="predicted"/>
<feature type="domain" description="CAAX prenyl protease 2/Lysostaphin resistance protein A-like" evidence="2">
    <location>
        <begin position="128"/>
        <end position="216"/>
    </location>
</feature>
<name>A0A7W9ETJ9_9SPHN</name>
<keyword evidence="3" id="KW-0378">Hydrolase</keyword>
<dbReference type="Proteomes" id="UP000546200">
    <property type="component" value="Unassembled WGS sequence"/>
</dbReference>
<gene>
    <name evidence="3" type="ORF">FHS94_001061</name>
</gene>
<keyword evidence="1" id="KW-0812">Transmembrane</keyword>
<keyword evidence="4" id="KW-1185">Reference proteome</keyword>